<reference evidence="1 2" key="1">
    <citation type="submission" date="2023-09" db="EMBL/GenBank/DDBJ databases">
        <title>Pyrofollis japonicus gen. nov. sp. nov., a novel member of the family Pyrodictiaceae isolated from the Iheya North hydrothermal field.</title>
        <authorList>
            <person name="Miyazaki U."/>
            <person name="Sanari M."/>
            <person name="Tame A."/>
            <person name="Kitajima M."/>
            <person name="Okamoto A."/>
            <person name="Sawayama S."/>
            <person name="Miyazaki J."/>
            <person name="Takai K."/>
            <person name="Nakagawa S."/>
        </authorList>
    </citation>
    <scope>NUCLEOTIDE SEQUENCE [LARGE SCALE GENOMIC DNA]</scope>
    <source>
        <strain evidence="1 2">AV2</strain>
    </source>
</reference>
<dbReference type="PIRSF" id="PIRSF014422">
    <property type="entry name" value="UCP014422"/>
    <property type="match status" value="1"/>
</dbReference>
<evidence type="ECO:0000313" key="1">
    <source>
        <dbReference type="EMBL" id="BES82345.1"/>
    </source>
</evidence>
<accession>A0ABM8IXU4</accession>
<evidence type="ECO:0000313" key="2">
    <source>
        <dbReference type="Proteomes" id="UP001341135"/>
    </source>
</evidence>
<proteinExistence type="predicted"/>
<dbReference type="Proteomes" id="UP001341135">
    <property type="component" value="Chromosome"/>
</dbReference>
<protein>
    <submittedName>
        <fullName evidence="1">Uncharacterized protein</fullName>
    </submittedName>
</protein>
<dbReference type="EMBL" id="AP028907">
    <property type="protein sequence ID" value="BES82345.1"/>
    <property type="molecule type" value="Genomic_DNA"/>
</dbReference>
<sequence length="153" mass="17365">MKVLEALGAVADGRVVELRERLYRVASSEGDRWYLVYVDPEQRLAYSDDNGTRYRGYVGYPIIAVLMLQGRLPFDDRVARALRNIPWRRLNERYRRYALVEQHVKRLAAERGVEPSELDGLVSRVLQALRGLGLRYTGSPPLVPGGGHSAGRE</sequence>
<gene>
    <name evidence="1" type="ORF">PABY_19120</name>
</gene>
<organism evidence="1 2">
    <name type="scientific">Pyrodictium abyssi</name>
    <dbReference type="NCBI Taxonomy" id="54256"/>
    <lineage>
        <taxon>Archaea</taxon>
        <taxon>Thermoproteota</taxon>
        <taxon>Thermoprotei</taxon>
        <taxon>Desulfurococcales</taxon>
        <taxon>Pyrodictiaceae</taxon>
        <taxon>Pyrodictium</taxon>
    </lineage>
</organism>
<name>A0ABM8IXU4_9CREN</name>
<keyword evidence="2" id="KW-1185">Reference proteome</keyword>
<dbReference type="InterPro" id="IPR016618">
    <property type="entry name" value="UCP014422"/>
</dbReference>